<dbReference type="Proteomes" id="UP000280819">
    <property type="component" value="Unassembled WGS sequence"/>
</dbReference>
<dbReference type="PANTHER" id="PTHR42912">
    <property type="entry name" value="METHYLTRANSFERASE"/>
    <property type="match status" value="1"/>
</dbReference>
<dbReference type="OrthoDB" id="448116at2"/>
<dbReference type="RefSeq" id="WP_124845039.1">
    <property type="nucleotide sequence ID" value="NZ_RQZG01000011.1"/>
</dbReference>
<dbReference type="InterPro" id="IPR013216">
    <property type="entry name" value="Methyltransf_11"/>
</dbReference>
<gene>
    <name evidence="2" type="ORF">EII34_10110</name>
</gene>
<protein>
    <submittedName>
        <fullName evidence="2">Class I SAM-dependent methyltransferase</fullName>
    </submittedName>
</protein>
<organism evidence="2 3">
    <name type="scientific">Arachnia propionica</name>
    <dbReference type="NCBI Taxonomy" id="1750"/>
    <lineage>
        <taxon>Bacteria</taxon>
        <taxon>Bacillati</taxon>
        <taxon>Actinomycetota</taxon>
        <taxon>Actinomycetes</taxon>
        <taxon>Propionibacteriales</taxon>
        <taxon>Propionibacteriaceae</taxon>
        <taxon>Arachnia</taxon>
    </lineage>
</organism>
<sequence>MGTGWSGGAAEAYDVSFARLCAGATPAILDALPTGGGRRLLDVGAGTGRLSVRAAARGWRVTALEPDADMLEVARRRGVDSAVTWAAGATPGMAFPDRTFDHAVASFVINHVASPRRALRDIARVVTPGGRIVATIWESSLGDLDLLWRAATSVPGFTAPPVQHLPPEEDFERSPDGLAGLAGECGLEVGSAGVVFWEFVIDPVDLWQGPAHGIAGIGRAHLAQEATVRERMWQAYRDAAATIARDGVLHLMSYAVLVEAVVPDGWN</sequence>
<comment type="caution">
    <text evidence="2">The sequence shown here is derived from an EMBL/GenBank/DDBJ whole genome shotgun (WGS) entry which is preliminary data.</text>
</comment>
<evidence type="ECO:0000313" key="2">
    <source>
        <dbReference type="EMBL" id="RRD04409.1"/>
    </source>
</evidence>
<name>A0A3P1T4W0_9ACTN</name>
<dbReference type="InterPro" id="IPR050508">
    <property type="entry name" value="Methyltransf_Superfamily"/>
</dbReference>
<dbReference type="EMBL" id="RQZG01000011">
    <property type="protein sequence ID" value="RRD04409.1"/>
    <property type="molecule type" value="Genomic_DNA"/>
</dbReference>
<dbReference type="AlphaFoldDB" id="A0A3P1T4W0"/>
<evidence type="ECO:0000259" key="1">
    <source>
        <dbReference type="Pfam" id="PF08241"/>
    </source>
</evidence>
<dbReference type="InterPro" id="IPR020596">
    <property type="entry name" value="rRNA_Ade_Mease_Trfase_CS"/>
</dbReference>
<keyword evidence="2" id="KW-0489">Methyltransferase</keyword>
<reference evidence="2 3" key="1">
    <citation type="submission" date="2018-11" db="EMBL/GenBank/DDBJ databases">
        <title>Genomes From Bacteria Associated with the Canine Oral Cavity: a Test Case for Automated Genome-Based Taxonomic Assignment.</title>
        <authorList>
            <person name="Coil D.A."/>
            <person name="Jospin G."/>
            <person name="Darling A.E."/>
            <person name="Wallis C."/>
            <person name="Davis I.J."/>
            <person name="Harris S."/>
            <person name="Eisen J.A."/>
            <person name="Holcombe L.J."/>
            <person name="O'Flynn C."/>
        </authorList>
    </citation>
    <scope>NUCLEOTIDE SEQUENCE [LARGE SCALE GENOMIC DNA]</scope>
    <source>
        <strain evidence="2 3">OH887_COT-365</strain>
    </source>
</reference>
<dbReference type="PROSITE" id="PS01131">
    <property type="entry name" value="RRNA_A_DIMETH"/>
    <property type="match status" value="1"/>
</dbReference>
<evidence type="ECO:0000313" key="3">
    <source>
        <dbReference type="Proteomes" id="UP000280819"/>
    </source>
</evidence>
<proteinExistence type="predicted"/>
<dbReference type="Gene3D" id="3.40.50.150">
    <property type="entry name" value="Vaccinia Virus protein VP39"/>
    <property type="match status" value="1"/>
</dbReference>
<feature type="domain" description="Methyltransferase type 11" evidence="1">
    <location>
        <begin position="41"/>
        <end position="133"/>
    </location>
</feature>
<dbReference type="InterPro" id="IPR029063">
    <property type="entry name" value="SAM-dependent_MTases_sf"/>
</dbReference>
<keyword evidence="2" id="KW-0808">Transferase</keyword>
<dbReference type="CDD" id="cd02440">
    <property type="entry name" value="AdoMet_MTases"/>
    <property type="match status" value="1"/>
</dbReference>
<dbReference type="SUPFAM" id="SSF53335">
    <property type="entry name" value="S-adenosyl-L-methionine-dependent methyltransferases"/>
    <property type="match status" value="1"/>
</dbReference>
<dbReference type="GO" id="GO:0000179">
    <property type="term" value="F:rRNA (adenine-N6,N6-)-dimethyltransferase activity"/>
    <property type="evidence" value="ECO:0007669"/>
    <property type="project" value="InterPro"/>
</dbReference>
<dbReference type="Pfam" id="PF08241">
    <property type="entry name" value="Methyltransf_11"/>
    <property type="match status" value="1"/>
</dbReference>
<accession>A0A3P1T4W0</accession>